<name>A0A9Q1JTJ0_9CARY</name>
<keyword evidence="2" id="KW-1185">Reference proteome</keyword>
<comment type="caution">
    <text evidence="1">The sequence shown here is derived from an EMBL/GenBank/DDBJ whole genome shotgun (WGS) entry which is preliminary data.</text>
</comment>
<reference evidence="1" key="1">
    <citation type="submission" date="2022-04" db="EMBL/GenBank/DDBJ databases">
        <title>Carnegiea gigantea Genome sequencing and assembly v2.</title>
        <authorList>
            <person name="Copetti D."/>
            <person name="Sanderson M.J."/>
            <person name="Burquez A."/>
            <person name="Wojciechowski M.F."/>
        </authorList>
    </citation>
    <scope>NUCLEOTIDE SEQUENCE</scope>
    <source>
        <strain evidence="1">SGP5-SGP5p</strain>
        <tissue evidence="1">Aerial part</tissue>
    </source>
</reference>
<evidence type="ECO:0000313" key="1">
    <source>
        <dbReference type="EMBL" id="KAJ8430732.1"/>
    </source>
</evidence>
<dbReference type="AlphaFoldDB" id="A0A9Q1JTJ0"/>
<proteinExistence type="predicted"/>
<gene>
    <name evidence="1" type="ORF">Cgig2_001305</name>
</gene>
<dbReference type="Proteomes" id="UP001153076">
    <property type="component" value="Unassembled WGS sequence"/>
</dbReference>
<evidence type="ECO:0000313" key="2">
    <source>
        <dbReference type="Proteomes" id="UP001153076"/>
    </source>
</evidence>
<dbReference type="EMBL" id="JAKOGI010000764">
    <property type="protein sequence ID" value="KAJ8430732.1"/>
    <property type="molecule type" value="Genomic_DNA"/>
</dbReference>
<accession>A0A9Q1JTJ0</accession>
<organism evidence="1 2">
    <name type="scientific">Carnegiea gigantea</name>
    <dbReference type="NCBI Taxonomy" id="171969"/>
    <lineage>
        <taxon>Eukaryota</taxon>
        <taxon>Viridiplantae</taxon>
        <taxon>Streptophyta</taxon>
        <taxon>Embryophyta</taxon>
        <taxon>Tracheophyta</taxon>
        <taxon>Spermatophyta</taxon>
        <taxon>Magnoliopsida</taxon>
        <taxon>eudicotyledons</taxon>
        <taxon>Gunneridae</taxon>
        <taxon>Pentapetalae</taxon>
        <taxon>Caryophyllales</taxon>
        <taxon>Cactineae</taxon>
        <taxon>Cactaceae</taxon>
        <taxon>Cactoideae</taxon>
        <taxon>Echinocereeae</taxon>
        <taxon>Carnegiea</taxon>
    </lineage>
</organism>
<protein>
    <submittedName>
        <fullName evidence="1">Uncharacterized protein</fullName>
    </submittedName>
</protein>
<sequence>MNWFKINMMLKLMEMLSNRILSIKLSRNNLIRNPSAIQLDPNLQDPLFIQIEMRSVVIKENRNRHLGCETSLQKFPFQMCQGSLKLCAGFTKYKMHTGWGTGTMARHLETHGILKDSGISLNQAQISGFPGAKPGAGQPVPPRIEPVNRPAPLLSWCGKVHGNGAAWPVVQRGGLTRPPPRIPPLLPDQHIWSC</sequence>